<dbReference type="CDD" id="cd09917">
    <property type="entry name" value="F-box_SF"/>
    <property type="match status" value="1"/>
</dbReference>
<proteinExistence type="predicted"/>
<dbReference type="InterPro" id="IPR055336">
    <property type="entry name" value="At4g00755-like"/>
</dbReference>
<organism evidence="3 4">
    <name type="scientific">Medicago truncatula</name>
    <name type="common">Barrel medic</name>
    <name type="synonym">Medicago tribuloides</name>
    <dbReference type="NCBI Taxonomy" id="3880"/>
    <lineage>
        <taxon>Eukaryota</taxon>
        <taxon>Viridiplantae</taxon>
        <taxon>Streptophyta</taxon>
        <taxon>Embryophyta</taxon>
        <taxon>Tracheophyta</taxon>
        <taxon>Spermatophyta</taxon>
        <taxon>Magnoliopsida</taxon>
        <taxon>eudicotyledons</taxon>
        <taxon>Gunneridae</taxon>
        <taxon>Pentapetalae</taxon>
        <taxon>rosids</taxon>
        <taxon>fabids</taxon>
        <taxon>Fabales</taxon>
        <taxon>Fabaceae</taxon>
        <taxon>Papilionoideae</taxon>
        <taxon>50 kb inversion clade</taxon>
        <taxon>NPAAA clade</taxon>
        <taxon>Hologalegina</taxon>
        <taxon>IRL clade</taxon>
        <taxon>Trifolieae</taxon>
        <taxon>Medicago</taxon>
    </lineage>
</organism>
<evidence type="ECO:0000313" key="4">
    <source>
        <dbReference type="Proteomes" id="UP000265566"/>
    </source>
</evidence>
<sequence>MMFGKMWSKVKTKMDFIQWLGLDLSIKVLTYLDDPCDLVRVSAVSRSWYRFVIENGLCKQLCFKMCPEISDVVHSIEVDDMIEPVSNMLEGYRDWESLKRTCFQDGSPIYSAEAIRFRIGHPRHLIELESAIAHGMASSNMVGDTQFVWTYTSPYYRMLQENRLQEFKLPEPALCIGGVLLVEMRKRVKRRGLYYYIGISHVQVVGLPISPAFDVKIRHPSGKYTLKYCSENRKYSAPSSRSDSSNRSCLWSLTSSITRWDVMLWMHCLVLVLALLLLIKKLKESGASILS</sequence>
<dbReference type="Gramene" id="rna36331">
    <property type="protein sequence ID" value="RHN51800.1"/>
    <property type="gene ID" value="gene36331"/>
</dbReference>
<dbReference type="Pfam" id="PF12937">
    <property type="entry name" value="F-box-like"/>
    <property type="match status" value="1"/>
</dbReference>
<dbReference type="InterPro" id="IPR001810">
    <property type="entry name" value="F-box_dom"/>
</dbReference>
<keyword evidence="1" id="KW-0472">Membrane</keyword>
<dbReference type="Proteomes" id="UP000265566">
    <property type="component" value="Chromosome 6"/>
</dbReference>
<keyword evidence="1" id="KW-0812">Transmembrane</keyword>
<name>A0A396HEP8_MEDTR</name>
<evidence type="ECO:0000256" key="1">
    <source>
        <dbReference type="SAM" id="Phobius"/>
    </source>
</evidence>
<feature type="transmembrane region" description="Helical" evidence="1">
    <location>
        <begin position="262"/>
        <end position="279"/>
    </location>
</feature>
<comment type="caution">
    <text evidence="3">The sequence shown here is derived from an EMBL/GenBank/DDBJ whole genome shotgun (WGS) entry which is preliminary data.</text>
</comment>
<evidence type="ECO:0000259" key="2">
    <source>
        <dbReference type="Pfam" id="PF12937"/>
    </source>
</evidence>
<gene>
    <name evidence="3" type="ORF">MtrunA17_Chr6g0473011</name>
</gene>
<evidence type="ECO:0000313" key="3">
    <source>
        <dbReference type="EMBL" id="RHN51800.1"/>
    </source>
</evidence>
<feature type="domain" description="F-box" evidence="2">
    <location>
        <begin position="23"/>
        <end position="64"/>
    </location>
</feature>
<feature type="transmembrane region" description="Helical" evidence="1">
    <location>
        <begin position="193"/>
        <end position="213"/>
    </location>
</feature>
<dbReference type="PANTHER" id="PTHR39741:SF2">
    <property type="entry name" value="F-BOX DOMAIN-CONTAINING PROTEIN"/>
    <property type="match status" value="1"/>
</dbReference>
<dbReference type="SUPFAM" id="SSF81383">
    <property type="entry name" value="F-box domain"/>
    <property type="match status" value="1"/>
</dbReference>
<protein>
    <submittedName>
        <fullName evidence="3">Putative F-box domain-containing protein</fullName>
    </submittedName>
</protein>
<dbReference type="InterPro" id="IPR036047">
    <property type="entry name" value="F-box-like_dom_sf"/>
</dbReference>
<dbReference type="EMBL" id="PSQE01000006">
    <property type="protein sequence ID" value="RHN51800.1"/>
    <property type="molecule type" value="Genomic_DNA"/>
</dbReference>
<keyword evidence="1" id="KW-1133">Transmembrane helix</keyword>
<reference evidence="4" key="1">
    <citation type="journal article" date="2018" name="Nat. Plants">
        <title>Whole-genome landscape of Medicago truncatula symbiotic genes.</title>
        <authorList>
            <person name="Pecrix Y."/>
            <person name="Staton S.E."/>
            <person name="Sallet E."/>
            <person name="Lelandais-Briere C."/>
            <person name="Moreau S."/>
            <person name="Carrere S."/>
            <person name="Blein T."/>
            <person name="Jardinaud M.F."/>
            <person name="Latrasse D."/>
            <person name="Zouine M."/>
            <person name="Zahm M."/>
            <person name="Kreplak J."/>
            <person name="Mayjonade B."/>
            <person name="Satge C."/>
            <person name="Perez M."/>
            <person name="Cauet S."/>
            <person name="Marande W."/>
            <person name="Chantry-Darmon C."/>
            <person name="Lopez-Roques C."/>
            <person name="Bouchez O."/>
            <person name="Berard A."/>
            <person name="Debelle F."/>
            <person name="Munos S."/>
            <person name="Bendahmane A."/>
            <person name="Berges H."/>
            <person name="Niebel A."/>
            <person name="Buitink J."/>
            <person name="Frugier F."/>
            <person name="Benhamed M."/>
            <person name="Crespi M."/>
            <person name="Gouzy J."/>
            <person name="Gamas P."/>
        </authorList>
    </citation>
    <scope>NUCLEOTIDE SEQUENCE [LARGE SCALE GENOMIC DNA]</scope>
    <source>
        <strain evidence="4">cv. Jemalong A17</strain>
    </source>
</reference>
<dbReference type="PANTHER" id="PTHR39741">
    <property type="entry name" value="F-BOX DOMAIN CONTAINING PROTEIN, EXPRESSED"/>
    <property type="match status" value="1"/>
</dbReference>
<accession>A0A396HEP8</accession>
<dbReference type="AlphaFoldDB" id="A0A396HEP8"/>
<dbReference type="Gene3D" id="1.20.1280.50">
    <property type="match status" value="1"/>
</dbReference>